<sequence length="553" mass="61421">MVESEQVGVDHAYACFTAMRASTPSLSAFAAASGGPKSGNALVGTGAHQQRSFDLDGQRLVFARVVAPEEDGPRSYYVGRRRVHDDDREAVVVNWESDQGYRWLYARADDREGVLFKRILRCDEHIVTGYTDEFGSDPGAVGMVEGRVPDKEFGWVDPLLAELARGRDSSMRDIIETIQREQLAIVDDQHQGVLVVQGGPGTGKTAVGIPRIARMLGRSGSLLKTDRILVLGPSQEFVKYIAGAFASLGVGDVPRNDLPALWNAREAEHDFGLIAGFKAGPRMAAVLSRAVEDCISNPKVPLARVCKGRNFFSFSFGGSSTEVPAASLFSITAEEMSAEAAYEVRAARCRSRIVGLLHEAFRRDHPRVEEDFSDQIHRMCEQTGLFNAVAPELKPGEVLQRLLASEVVLKRVCSGIATDAELRQLRDRTTRYQRRQWTYEDRVCLQELRYLLQGPDPELTWDHLVIDEAQNVTPMEARELARRCPSGSMTVMGDLAQRLAPYSYFDWQELARTLAPGKAIKVVELCIGFRALPRSWTSRPPWAGSCHRKPPFR</sequence>
<protein>
    <submittedName>
        <fullName evidence="1">AAA family ATPase</fullName>
    </submittedName>
</protein>
<proteinExistence type="predicted"/>
<gene>
    <name evidence="1" type="ORF">QWI33_27135</name>
</gene>
<dbReference type="EMBL" id="JAUEMJ010000013">
    <property type="protein sequence ID" value="MDN3243418.1"/>
    <property type="molecule type" value="Genomic_DNA"/>
</dbReference>
<dbReference type="SUPFAM" id="SSF52540">
    <property type="entry name" value="P-loop containing nucleoside triphosphate hydrolases"/>
    <property type="match status" value="1"/>
</dbReference>
<reference evidence="1" key="1">
    <citation type="submission" date="2023-06" db="EMBL/GenBank/DDBJ databases">
        <title>Gycomyces niveus sp.nov., a novel actinomycete isolated from soil in Shouguang.</title>
        <authorList>
            <person name="Yang X."/>
            <person name="Zhao J."/>
        </authorList>
    </citation>
    <scope>NUCLEOTIDE SEQUENCE</scope>
    <source>
        <strain evidence="1">NEAU C2</strain>
    </source>
</reference>
<evidence type="ECO:0000313" key="1">
    <source>
        <dbReference type="EMBL" id="MDN3243418.1"/>
    </source>
</evidence>
<dbReference type="Gene3D" id="3.40.50.300">
    <property type="entry name" value="P-loop containing nucleotide triphosphate hydrolases"/>
    <property type="match status" value="2"/>
</dbReference>
<evidence type="ECO:0000313" key="2">
    <source>
        <dbReference type="Proteomes" id="UP001171902"/>
    </source>
</evidence>
<dbReference type="InterPro" id="IPR000212">
    <property type="entry name" value="DNA_helicase_UvrD/REP"/>
</dbReference>
<organism evidence="1 2">
    <name type="scientific">Glycomyces tritici</name>
    <dbReference type="NCBI Taxonomy" id="2665176"/>
    <lineage>
        <taxon>Bacteria</taxon>
        <taxon>Bacillati</taxon>
        <taxon>Actinomycetota</taxon>
        <taxon>Actinomycetes</taxon>
        <taxon>Glycomycetales</taxon>
        <taxon>Glycomycetaceae</taxon>
        <taxon>Glycomyces</taxon>
    </lineage>
</organism>
<dbReference type="PANTHER" id="PTHR11070:SF45">
    <property type="entry name" value="DNA 3'-5' HELICASE"/>
    <property type="match status" value="1"/>
</dbReference>
<dbReference type="Proteomes" id="UP001171902">
    <property type="component" value="Unassembled WGS sequence"/>
</dbReference>
<dbReference type="InterPro" id="IPR027417">
    <property type="entry name" value="P-loop_NTPase"/>
</dbReference>
<dbReference type="RefSeq" id="WP_289959820.1">
    <property type="nucleotide sequence ID" value="NZ_JAUEMJ010000013.1"/>
</dbReference>
<name>A0ABT7YXP1_9ACTN</name>
<dbReference type="PANTHER" id="PTHR11070">
    <property type="entry name" value="UVRD / RECB / PCRA DNA HELICASE FAMILY MEMBER"/>
    <property type="match status" value="1"/>
</dbReference>
<keyword evidence="2" id="KW-1185">Reference proteome</keyword>
<accession>A0ABT7YXP1</accession>
<comment type="caution">
    <text evidence="1">The sequence shown here is derived from an EMBL/GenBank/DDBJ whole genome shotgun (WGS) entry which is preliminary data.</text>
</comment>